<dbReference type="Proteomes" id="UP001206639">
    <property type="component" value="Unassembled WGS sequence"/>
</dbReference>
<dbReference type="EMBL" id="JAODWD010000005">
    <property type="protein sequence ID" value="MCT7660716.1"/>
    <property type="molecule type" value="Genomic_DNA"/>
</dbReference>
<dbReference type="Gene3D" id="2.60.120.10">
    <property type="entry name" value="Jelly Rolls"/>
    <property type="match status" value="2"/>
</dbReference>
<feature type="domain" description="Cupin type-2" evidence="2">
    <location>
        <begin position="41"/>
        <end position="99"/>
    </location>
</feature>
<organism evidence="3 4">
    <name type="scientific">Mycobacterium deserti</name>
    <dbReference type="NCBI Taxonomy" id="2978347"/>
    <lineage>
        <taxon>Bacteria</taxon>
        <taxon>Bacillati</taxon>
        <taxon>Actinomycetota</taxon>
        <taxon>Actinomycetes</taxon>
        <taxon>Mycobacteriales</taxon>
        <taxon>Mycobacteriaceae</taxon>
        <taxon>Mycobacterium</taxon>
    </lineage>
</organism>
<dbReference type="InterPro" id="IPR051610">
    <property type="entry name" value="GPI/OXD"/>
</dbReference>
<protein>
    <submittedName>
        <fullName evidence="3">Cupin domain-containing protein</fullName>
    </submittedName>
</protein>
<evidence type="ECO:0000313" key="3">
    <source>
        <dbReference type="EMBL" id="MCT7660716.1"/>
    </source>
</evidence>
<sequence length="274" mass="30121">MAAMEFIRPLDEEKTYDTPFRGYRQQILSNLESGLMLASHIREGGCGPSLHYHYVDQIYYMIKGTTNVRLGDEVHIAGPGSVVFIPAGLAHCNWNDGPGEESHFEMMVPQTRPVDPLMCPVDSPDDVPVERRTNRRGYVLTPVPDAATEPMPGFRMTPLATPAMGSDHAVVTVAEVDAGKGGPGTHVHEFDQYYFVLDGELTIEVALQKHVVGPMTLVILPAGVPHRQYNDGAVAEKHLSIIIPAPEEGRPWDVGIDFHLNGKESYGFPIRQGV</sequence>
<keyword evidence="1" id="KW-0479">Metal-binding</keyword>
<dbReference type="PANTHER" id="PTHR35848:SF6">
    <property type="entry name" value="CUPIN TYPE-2 DOMAIN-CONTAINING PROTEIN"/>
    <property type="match status" value="1"/>
</dbReference>
<evidence type="ECO:0000259" key="2">
    <source>
        <dbReference type="Pfam" id="PF07883"/>
    </source>
</evidence>
<evidence type="ECO:0000313" key="4">
    <source>
        <dbReference type="Proteomes" id="UP001206639"/>
    </source>
</evidence>
<accession>A0ABT2MFI1</accession>
<feature type="domain" description="Cupin type-2" evidence="2">
    <location>
        <begin position="174"/>
        <end position="233"/>
    </location>
</feature>
<keyword evidence="4" id="KW-1185">Reference proteome</keyword>
<gene>
    <name evidence="3" type="ORF">N4S67_20135</name>
</gene>
<dbReference type="InterPro" id="IPR013096">
    <property type="entry name" value="Cupin_2"/>
</dbReference>
<dbReference type="InterPro" id="IPR011051">
    <property type="entry name" value="RmlC_Cupin_sf"/>
</dbReference>
<dbReference type="RefSeq" id="WP_260994794.1">
    <property type="nucleotide sequence ID" value="NZ_JAODWD010000005.1"/>
</dbReference>
<dbReference type="InterPro" id="IPR014710">
    <property type="entry name" value="RmlC-like_jellyroll"/>
</dbReference>
<dbReference type="Pfam" id="PF07883">
    <property type="entry name" value="Cupin_2"/>
    <property type="match status" value="2"/>
</dbReference>
<name>A0ABT2MFI1_9MYCO</name>
<evidence type="ECO:0000256" key="1">
    <source>
        <dbReference type="ARBA" id="ARBA00022723"/>
    </source>
</evidence>
<dbReference type="PANTHER" id="PTHR35848">
    <property type="entry name" value="OXALATE-BINDING PROTEIN"/>
    <property type="match status" value="1"/>
</dbReference>
<comment type="caution">
    <text evidence="3">The sequence shown here is derived from an EMBL/GenBank/DDBJ whole genome shotgun (WGS) entry which is preliminary data.</text>
</comment>
<proteinExistence type="predicted"/>
<reference evidence="4" key="1">
    <citation type="submission" date="2023-07" db="EMBL/GenBank/DDBJ databases">
        <authorList>
            <person name="Deng Y."/>
            <person name="Zhang Y.-Q."/>
        </authorList>
    </citation>
    <scope>NUCLEOTIDE SEQUENCE [LARGE SCALE GENOMIC DNA]</scope>
    <source>
        <strain evidence="4">CPCC 205710</strain>
    </source>
</reference>
<dbReference type="SUPFAM" id="SSF51182">
    <property type="entry name" value="RmlC-like cupins"/>
    <property type="match status" value="1"/>
</dbReference>